<evidence type="ECO:0000313" key="3">
    <source>
        <dbReference type="WBParaSite" id="PgR021_g038_t08"/>
    </source>
</evidence>
<feature type="compositionally biased region" description="Basic and acidic residues" evidence="1">
    <location>
        <begin position="79"/>
        <end position="116"/>
    </location>
</feature>
<feature type="region of interest" description="Disordered" evidence="1">
    <location>
        <begin position="71"/>
        <end position="126"/>
    </location>
</feature>
<sequence length="427" mass="48213">MGRREEQTVSSRKKKDVESISPTVKSDNDVTEKFDATVFFLRMQEKMLKSHIGILRATFVQRLEDKCKGKYIPPPATASDEHRSTSDSDTESISHRVADKNANDSSTSDKQRERNRNPSPQNEPSELLKMMIQREEAERSDLFQNPSMDYGCLGELSACYRMDTLLKMCADLASIANALHRSLISKEGKIKMNEAKLNTLLEEAIKVFRVTNAIAEIFSITPLPKSKLPDDGFRIFLDHEDEMDFYTPTNDGLQIVSDPEQYIPKFEGQIDHMRTAVNEIGKCLGTIIRVLKSTVPGIQLIDEVSEHKIDALMYKMPPSCGEANRITLSPASSNLLSNPPRDKPCMEHFTPDDDPCLLVEKLYAKLCSGEKVWNFEKGPFISESDDEFDVPTTTSKSTRNERTTESTQPSSTHKGRRHRKHSNTSST</sequence>
<dbReference type="Proteomes" id="UP000887569">
    <property type="component" value="Unplaced"/>
</dbReference>
<organism evidence="2 3">
    <name type="scientific">Parascaris univalens</name>
    <name type="common">Nematode worm</name>
    <dbReference type="NCBI Taxonomy" id="6257"/>
    <lineage>
        <taxon>Eukaryota</taxon>
        <taxon>Metazoa</taxon>
        <taxon>Ecdysozoa</taxon>
        <taxon>Nematoda</taxon>
        <taxon>Chromadorea</taxon>
        <taxon>Rhabditida</taxon>
        <taxon>Spirurina</taxon>
        <taxon>Ascaridomorpha</taxon>
        <taxon>Ascaridoidea</taxon>
        <taxon>Ascarididae</taxon>
        <taxon>Parascaris</taxon>
    </lineage>
</organism>
<name>A0A915AZJ6_PARUN</name>
<proteinExistence type="predicted"/>
<dbReference type="WBParaSite" id="PgR021_g038_t08">
    <property type="protein sequence ID" value="PgR021_g038_t08"/>
    <property type="gene ID" value="PgR021_g038"/>
</dbReference>
<dbReference type="AlphaFoldDB" id="A0A915AZJ6"/>
<protein>
    <submittedName>
        <fullName evidence="3">Uncharacterized protein</fullName>
    </submittedName>
</protein>
<evidence type="ECO:0000256" key="1">
    <source>
        <dbReference type="SAM" id="MobiDB-lite"/>
    </source>
</evidence>
<feature type="region of interest" description="Disordered" evidence="1">
    <location>
        <begin position="1"/>
        <end position="24"/>
    </location>
</feature>
<feature type="region of interest" description="Disordered" evidence="1">
    <location>
        <begin position="382"/>
        <end position="427"/>
    </location>
</feature>
<accession>A0A915AZJ6</accession>
<reference evidence="3" key="1">
    <citation type="submission" date="2022-11" db="UniProtKB">
        <authorList>
            <consortium name="WormBaseParasite"/>
        </authorList>
    </citation>
    <scope>IDENTIFICATION</scope>
</reference>
<feature type="compositionally biased region" description="Basic residues" evidence="1">
    <location>
        <begin position="413"/>
        <end position="427"/>
    </location>
</feature>
<keyword evidence="2" id="KW-1185">Reference proteome</keyword>
<evidence type="ECO:0000313" key="2">
    <source>
        <dbReference type="Proteomes" id="UP000887569"/>
    </source>
</evidence>